<keyword evidence="4 5" id="KW-0408">Iron</keyword>
<name>A0A6A6CHJ2_ZASCE</name>
<comment type="similarity">
    <text evidence="2">Belongs to the cytochrome P450 family.</text>
</comment>
<dbReference type="RefSeq" id="XP_033667553.1">
    <property type="nucleotide sequence ID" value="XM_033817025.1"/>
</dbReference>
<dbReference type="Pfam" id="PF00067">
    <property type="entry name" value="p450"/>
    <property type="match status" value="1"/>
</dbReference>
<reference evidence="6" key="1">
    <citation type="journal article" date="2020" name="Stud. Mycol.">
        <title>101 Dothideomycetes genomes: a test case for predicting lifestyles and emergence of pathogens.</title>
        <authorList>
            <person name="Haridas S."/>
            <person name="Albert R."/>
            <person name="Binder M."/>
            <person name="Bloem J."/>
            <person name="Labutti K."/>
            <person name="Salamov A."/>
            <person name="Andreopoulos B."/>
            <person name="Baker S."/>
            <person name="Barry K."/>
            <person name="Bills G."/>
            <person name="Bluhm B."/>
            <person name="Cannon C."/>
            <person name="Castanera R."/>
            <person name="Culley D."/>
            <person name="Daum C."/>
            <person name="Ezra D."/>
            <person name="Gonzalez J."/>
            <person name="Henrissat B."/>
            <person name="Kuo A."/>
            <person name="Liang C."/>
            <person name="Lipzen A."/>
            <person name="Lutzoni F."/>
            <person name="Magnuson J."/>
            <person name="Mondo S."/>
            <person name="Nolan M."/>
            <person name="Ohm R."/>
            <person name="Pangilinan J."/>
            <person name="Park H.-J."/>
            <person name="Ramirez L."/>
            <person name="Alfaro M."/>
            <person name="Sun H."/>
            <person name="Tritt A."/>
            <person name="Yoshinaga Y."/>
            <person name="Zwiers L.-H."/>
            <person name="Turgeon B."/>
            <person name="Goodwin S."/>
            <person name="Spatafora J."/>
            <person name="Crous P."/>
            <person name="Grigoriev I."/>
        </authorList>
    </citation>
    <scope>NUCLEOTIDE SEQUENCE</scope>
    <source>
        <strain evidence="6">ATCC 36951</strain>
    </source>
</reference>
<evidence type="ECO:0000256" key="3">
    <source>
        <dbReference type="ARBA" id="ARBA00022723"/>
    </source>
</evidence>
<dbReference type="PANTHER" id="PTHR24305:SF166">
    <property type="entry name" value="CYTOCHROME P450 12A4, MITOCHONDRIAL-RELATED"/>
    <property type="match status" value="1"/>
</dbReference>
<keyword evidence="3 5" id="KW-0479">Metal-binding</keyword>
<protein>
    <recommendedName>
        <fullName evidence="8">Cytochrome P450</fullName>
    </recommendedName>
</protein>
<dbReference type="Proteomes" id="UP000799537">
    <property type="component" value="Unassembled WGS sequence"/>
</dbReference>
<dbReference type="SUPFAM" id="SSF48264">
    <property type="entry name" value="Cytochrome P450"/>
    <property type="match status" value="1"/>
</dbReference>
<evidence type="ECO:0000256" key="1">
    <source>
        <dbReference type="ARBA" id="ARBA00001971"/>
    </source>
</evidence>
<dbReference type="OrthoDB" id="3918050at2759"/>
<evidence type="ECO:0000256" key="5">
    <source>
        <dbReference type="PIRSR" id="PIRSR602403-1"/>
    </source>
</evidence>
<dbReference type="Gene3D" id="1.10.630.10">
    <property type="entry name" value="Cytochrome P450"/>
    <property type="match status" value="1"/>
</dbReference>
<accession>A0A6A6CHJ2</accession>
<evidence type="ECO:0000256" key="2">
    <source>
        <dbReference type="ARBA" id="ARBA00010617"/>
    </source>
</evidence>
<proteinExistence type="inferred from homology"/>
<dbReference type="InterPro" id="IPR036396">
    <property type="entry name" value="Cyt_P450_sf"/>
</dbReference>
<keyword evidence="7" id="KW-1185">Reference proteome</keyword>
<dbReference type="PANTHER" id="PTHR24305">
    <property type="entry name" value="CYTOCHROME P450"/>
    <property type="match status" value="1"/>
</dbReference>
<evidence type="ECO:0000313" key="6">
    <source>
        <dbReference type="EMBL" id="KAF2166664.1"/>
    </source>
</evidence>
<dbReference type="GO" id="GO:0016705">
    <property type="term" value="F:oxidoreductase activity, acting on paired donors, with incorporation or reduction of molecular oxygen"/>
    <property type="evidence" value="ECO:0007669"/>
    <property type="project" value="InterPro"/>
</dbReference>
<dbReference type="PRINTS" id="PR00465">
    <property type="entry name" value="EP450IV"/>
</dbReference>
<keyword evidence="5" id="KW-0349">Heme</keyword>
<feature type="binding site" description="axial binding residue" evidence="5">
    <location>
        <position position="500"/>
    </location>
    <ligand>
        <name>heme</name>
        <dbReference type="ChEBI" id="CHEBI:30413"/>
    </ligand>
    <ligandPart>
        <name>Fe</name>
        <dbReference type="ChEBI" id="CHEBI:18248"/>
    </ligandPart>
</feature>
<gene>
    <name evidence="6" type="ORF">M409DRAFT_66637</name>
</gene>
<evidence type="ECO:0000256" key="4">
    <source>
        <dbReference type="ARBA" id="ARBA00023004"/>
    </source>
</evidence>
<dbReference type="EMBL" id="ML993596">
    <property type="protein sequence ID" value="KAF2166664.1"/>
    <property type="molecule type" value="Genomic_DNA"/>
</dbReference>
<dbReference type="InterPro" id="IPR002403">
    <property type="entry name" value="Cyt_P450_E_grp-IV"/>
</dbReference>
<comment type="cofactor">
    <cofactor evidence="1 5">
        <name>heme</name>
        <dbReference type="ChEBI" id="CHEBI:30413"/>
    </cofactor>
</comment>
<dbReference type="GO" id="GO:0020037">
    <property type="term" value="F:heme binding"/>
    <property type="evidence" value="ECO:0007669"/>
    <property type="project" value="InterPro"/>
</dbReference>
<dbReference type="GO" id="GO:0004497">
    <property type="term" value="F:monooxygenase activity"/>
    <property type="evidence" value="ECO:0007669"/>
    <property type="project" value="InterPro"/>
</dbReference>
<dbReference type="AlphaFoldDB" id="A0A6A6CHJ2"/>
<dbReference type="InterPro" id="IPR001128">
    <property type="entry name" value="Cyt_P450"/>
</dbReference>
<sequence length="553" mass="62085">MELFYHLLSRLMRLAAITCGLWILIRRVAQASSAFPLQSLQNDRIAIIAALVISLIGARVWEYIELAPLRKLPSFQLLDFRELLPITDTPRGKQVLEWVKKSPGADLMDIEVAGGFHTLIPLSPRAHRDIHTTRAADFEKPLFGRNYLSRLLGNGMILSEGNVHKHQRKVITPSFRIQNIISLQPLMAEKTNLMFKGIDHEMCENERIEIASWGSRVTMDIIGPAFMSKDFGSLKSPDSPMEHAYKNLVEPSSGQSLLFMLSLIFPRFIVRAIPTPTNRMLAKNIDYIRSACRAILDEKLASLKGTRPGDADETTSDILGSIIARGDFSEQDLVDQMLTFLSAGHETTASSIAWATHLLTLPQYTHFQQELRDEIREAVKIAPAFDPAQGILPYSTLEKLPLLNGICEETLRLFPPVTNTGRVAIRDTFVADTPIRKGMMLAIFPWATNRNPEFWGVTAEEMVPQRWIDEDANGARRLNKHGGAASNMCEQTFLHGNRACIGQDFAKAELRYILAALFERYHLERLEGDRGHVVPAGSLTIKPRGGLYVRGPW</sequence>
<dbReference type="PRINTS" id="PR00385">
    <property type="entry name" value="P450"/>
</dbReference>
<dbReference type="GeneID" id="54570297"/>
<evidence type="ECO:0008006" key="8">
    <source>
        <dbReference type="Google" id="ProtNLM"/>
    </source>
</evidence>
<evidence type="ECO:0000313" key="7">
    <source>
        <dbReference type="Proteomes" id="UP000799537"/>
    </source>
</evidence>
<dbReference type="InterPro" id="IPR050121">
    <property type="entry name" value="Cytochrome_P450_monoxygenase"/>
</dbReference>
<organism evidence="6 7">
    <name type="scientific">Zasmidium cellare ATCC 36951</name>
    <dbReference type="NCBI Taxonomy" id="1080233"/>
    <lineage>
        <taxon>Eukaryota</taxon>
        <taxon>Fungi</taxon>
        <taxon>Dikarya</taxon>
        <taxon>Ascomycota</taxon>
        <taxon>Pezizomycotina</taxon>
        <taxon>Dothideomycetes</taxon>
        <taxon>Dothideomycetidae</taxon>
        <taxon>Mycosphaerellales</taxon>
        <taxon>Mycosphaerellaceae</taxon>
        <taxon>Zasmidium</taxon>
    </lineage>
</organism>
<dbReference type="GO" id="GO:0005506">
    <property type="term" value="F:iron ion binding"/>
    <property type="evidence" value="ECO:0007669"/>
    <property type="project" value="InterPro"/>
</dbReference>